<sequence>MLSFCIHFVVINALFYWVLVFVGCAFGYKSHSHTSPLETLILAFLLFVPLLGAMLSVATALNIILKSFKSR</sequence>
<feature type="transmembrane region" description="Helical" evidence="1">
    <location>
        <begin position="7"/>
        <end position="28"/>
    </location>
</feature>
<evidence type="ECO:0000313" key="2">
    <source>
        <dbReference type="EMBL" id="CAD7289555.1"/>
    </source>
</evidence>
<proteinExistence type="predicted"/>
<evidence type="ECO:0000313" key="3">
    <source>
        <dbReference type="Proteomes" id="UP000789803"/>
    </source>
</evidence>
<keyword evidence="1" id="KW-0812">Transmembrane</keyword>
<dbReference type="RefSeq" id="WP_229933410.1">
    <property type="nucleotide sequence ID" value="NZ_CAJHOF010000018.1"/>
</dbReference>
<gene>
    <name evidence="2" type="ORF">LMG7974_01632</name>
</gene>
<feature type="transmembrane region" description="Helical" evidence="1">
    <location>
        <begin position="40"/>
        <end position="65"/>
    </location>
</feature>
<keyword evidence="1" id="KW-0472">Membrane</keyword>
<keyword evidence="1" id="KW-1133">Transmembrane helix</keyword>
<organism evidence="2 3">
    <name type="scientific">Campylobacter majalis</name>
    <dbReference type="NCBI Taxonomy" id="2790656"/>
    <lineage>
        <taxon>Bacteria</taxon>
        <taxon>Pseudomonadati</taxon>
        <taxon>Campylobacterota</taxon>
        <taxon>Epsilonproteobacteria</taxon>
        <taxon>Campylobacterales</taxon>
        <taxon>Campylobacteraceae</taxon>
        <taxon>Campylobacter</taxon>
    </lineage>
</organism>
<reference evidence="2 3" key="1">
    <citation type="submission" date="2020-11" db="EMBL/GenBank/DDBJ databases">
        <authorList>
            <person name="Peeters C."/>
        </authorList>
    </citation>
    <scope>NUCLEOTIDE SEQUENCE [LARGE SCALE GENOMIC DNA]</scope>
    <source>
        <strain evidence="2 3">LMG 7974</strain>
    </source>
</reference>
<evidence type="ECO:0008006" key="4">
    <source>
        <dbReference type="Google" id="ProtNLM"/>
    </source>
</evidence>
<evidence type="ECO:0000256" key="1">
    <source>
        <dbReference type="SAM" id="Phobius"/>
    </source>
</evidence>
<keyword evidence="3" id="KW-1185">Reference proteome</keyword>
<protein>
    <recommendedName>
        <fullName evidence="4">TMhelix containing protein</fullName>
    </recommendedName>
</protein>
<accession>A0ABN7KCE1</accession>
<dbReference type="EMBL" id="CAJHOF010000018">
    <property type="protein sequence ID" value="CAD7289555.1"/>
    <property type="molecule type" value="Genomic_DNA"/>
</dbReference>
<comment type="caution">
    <text evidence="2">The sequence shown here is derived from an EMBL/GenBank/DDBJ whole genome shotgun (WGS) entry which is preliminary data.</text>
</comment>
<dbReference type="Proteomes" id="UP000789803">
    <property type="component" value="Unassembled WGS sequence"/>
</dbReference>
<name>A0ABN7KCE1_9BACT</name>